<name>W0EY45_9BACT</name>
<evidence type="ECO:0000259" key="9">
    <source>
        <dbReference type="Pfam" id="PF02838"/>
    </source>
</evidence>
<dbReference type="CDD" id="cd06563">
    <property type="entry name" value="GH20_chitobiase-like"/>
    <property type="match status" value="1"/>
</dbReference>
<dbReference type="InterPro" id="IPR017853">
    <property type="entry name" value="GH"/>
</dbReference>
<dbReference type="PRINTS" id="PR00738">
    <property type="entry name" value="GLHYDRLASE20"/>
</dbReference>
<evidence type="ECO:0000256" key="3">
    <source>
        <dbReference type="ARBA" id="ARBA00012663"/>
    </source>
</evidence>
<dbReference type="OrthoDB" id="726159at2"/>
<dbReference type="RefSeq" id="WP_008583561.1">
    <property type="nucleotide sequence ID" value="NZ_CP007035.1"/>
</dbReference>
<feature type="domain" description="Beta-hexosaminidase bacterial type N-terminal" evidence="9">
    <location>
        <begin position="25"/>
        <end position="147"/>
    </location>
</feature>
<feature type="domain" description="Glycoside hydrolase family 20 catalytic" evidence="8">
    <location>
        <begin position="150"/>
        <end position="498"/>
    </location>
</feature>
<dbReference type="Pfam" id="PF00728">
    <property type="entry name" value="Glyco_hydro_20"/>
    <property type="match status" value="1"/>
</dbReference>
<comment type="catalytic activity">
    <reaction evidence="1">
        <text>Hydrolysis of terminal non-reducing N-acetyl-D-hexosamine residues in N-acetyl-beta-D-hexosaminides.</text>
        <dbReference type="EC" id="3.2.1.52"/>
    </reaction>
</comment>
<dbReference type="GO" id="GO:0005975">
    <property type="term" value="P:carbohydrate metabolic process"/>
    <property type="evidence" value="ECO:0007669"/>
    <property type="project" value="InterPro"/>
</dbReference>
<dbReference type="InterPro" id="IPR015882">
    <property type="entry name" value="HEX_bac_N"/>
</dbReference>
<dbReference type="STRING" id="929713.NIASO_03430"/>
<dbReference type="InterPro" id="IPR025705">
    <property type="entry name" value="Beta_hexosaminidase_sua/sub"/>
</dbReference>
<evidence type="ECO:0000256" key="2">
    <source>
        <dbReference type="ARBA" id="ARBA00006285"/>
    </source>
</evidence>
<evidence type="ECO:0000256" key="5">
    <source>
        <dbReference type="ARBA" id="ARBA00023295"/>
    </source>
</evidence>
<protein>
    <recommendedName>
        <fullName evidence="3">beta-N-acetylhexosaminidase</fullName>
        <ecNumber evidence="3">3.2.1.52</ecNumber>
    </recommendedName>
</protein>
<dbReference type="GO" id="GO:0016020">
    <property type="term" value="C:membrane"/>
    <property type="evidence" value="ECO:0007669"/>
    <property type="project" value="TreeGrafter"/>
</dbReference>
<dbReference type="PANTHER" id="PTHR22600:SF57">
    <property type="entry name" value="BETA-N-ACETYLHEXOSAMINIDASE"/>
    <property type="match status" value="1"/>
</dbReference>
<dbReference type="InterPro" id="IPR029018">
    <property type="entry name" value="Hex-like_dom2"/>
</dbReference>
<keyword evidence="4" id="KW-0378">Hydrolase</keyword>
<dbReference type="PANTHER" id="PTHR22600">
    <property type="entry name" value="BETA-HEXOSAMINIDASE"/>
    <property type="match status" value="1"/>
</dbReference>
<dbReference type="AlphaFoldDB" id="W0EY45"/>
<gene>
    <name evidence="10" type="ORF">NIASO_03430</name>
</gene>
<reference evidence="10 11" key="1">
    <citation type="submission" date="2013-12" db="EMBL/GenBank/DDBJ databases">
        <authorList>
            <consortium name="DOE Joint Genome Institute"/>
            <person name="Eisen J."/>
            <person name="Huntemann M."/>
            <person name="Han J."/>
            <person name="Chen A."/>
            <person name="Kyrpides N."/>
            <person name="Mavromatis K."/>
            <person name="Markowitz V."/>
            <person name="Palaniappan K."/>
            <person name="Ivanova N."/>
            <person name="Schaumberg A."/>
            <person name="Pati A."/>
            <person name="Liolios K."/>
            <person name="Nordberg H.P."/>
            <person name="Cantor M.N."/>
            <person name="Hua S.X."/>
            <person name="Woyke T."/>
        </authorList>
    </citation>
    <scope>NUCLEOTIDE SEQUENCE [LARGE SCALE GENOMIC DNA]</scope>
    <source>
        <strain evidence="11">DSM 19437</strain>
    </source>
</reference>
<comment type="similarity">
    <text evidence="2">Belongs to the glycosyl hydrolase 20 family.</text>
</comment>
<dbReference type="EMBL" id="CP007035">
    <property type="protein sequence ID" value="AHF14498.1"/>
    <property type="molecule type" value="Genomic_DNA"/>
</dbReference>
<evidence type="ECO:0000259" key="8">
    <source>
        <dbReference type="Pfam" id="PF00728"/>
    </source>
</evidence>
<organism evidence="10 11">
    <name type="scientific">Niabella soli DSM 19437</name>
    <dbReference type="NCBI Taxonomy" id="929713"/>
    <lineage>
        <taxon>Bacteria</taxon>
        <taxon>Pseudomonadati</taxon>
        <taxon>Bacteroidota</taxon>
        <taxon>Chitinophagia</taxon>
        <taxon>Chitinophagales</taxon>
        <taxon>Chitinophagaceae</taxon>
        <taxon>Niabella</taxon>
    </lineage>
</organism>
<evidence type="ECO:0000256" key="7">
    <source>
        <dbReference type="SAM" id="SignalP"/>
    </source>
</evidence>
<sequence>MKLFSSILLLFFAIPAHSQTSHFTDIIPYPASVVAGKGQFSVTDKTVLIYDTEESKRLAGLYNDFLKQAKGIRLIIKKGTGRNSSNAIIITNAGEKSEAYEMQISPKNITVTGNGAGAFYALQSLIQLSKFTGGKAIQIPAGTIKDAPRFGYRGMHLDVALHMFSIGFLKKFIDLMATYKLNTFHWHLTEDQGWRIEIKKYPLLTEKGAWRAQTILGSAQDNPMGYDSIPHGGFYTQKQVKELVQYAADRYINIIPEIEMPGHCISALAAYPELACGDHPGPFKTIESWGIYEDVFCAGKESTFTFLENVLSEVMDLFPSKYIHIGGDEVPKTRWKTCKYCQQRIKDHHLKDEHELQSYFIQRIEKFVNSRGRTIIGWDEILEGGLAPNAVVMSWRGEAGGIAAAQQKHQVIMAPNDYIYFDHYQAKPEQEPLAFKGFNPLSKVYGYNPASDKLTEDQKKYIIGAEACVWTEYMATPAKVEYMILPRMLAFAEDCWTPLAEKQYQSFLENRLPLHLGAIDQKNDTHFFVPMAIGAEDDRAFHGKTFTVTLKPTVKGARIFYTLDDVNPRETDYLYEKPIVIKVPDGEKRILKTIVITASGRRSAISRTTYVNATPSPLLRK</sequence>
<dbReference type="Gene3D" id="3.20.20.80">
    <property type="entry name" value="Glycosidases"/>
    <property type="match status" value="1"/>
</dbReference>
<dbReference type="Pfam" id="PF02838">
    <property type="entry name" value="Glyco_hydro_20b"/>
    <property type="match status" value="1"/>
</dbReference>
<dbReference type="InterPro" id="IPR015883">
    <property type="entry name" value="Glyco_hydro_20_cat"/>
</dbReference>
<evidence type="ECO:0000313" key="11">
    <source>
        <dbReference type="Proteomes" id="UP000003586"/>
    </source>
</evidence>
<evidence type="ECO:0000256" key="4">
    <source>
        <dbReference type="ARBA" id="ARBA00022801"/>
    </source>
</evidence>
<dbReference type="Gene3D" id="3.30.379.10">
    <property type="entry name" value="Chitobiase/beta-hexosaminidase domain 2-like"/>
    <property type="match status" value="1"/>
</dbReference>
<dbReference type="HOGENOM" id="CLU_007082_5_0_10"/>
<accession>W0EY45</accession>
<feature type="chain" id="PRO_5004788399" description="beta-N-acetylhexosaminidase" evidence="7">
    <location>
        <begin position="19"/>
        <end position="621"/>
    </location>
</feature>
<dbReference type="Proteomes" id="UP000003586">
    <property type="component" value="Chromosome"/>
</dbReference>
<dbReference type="Pfam" id="PF13287">
    <property type="entry name" value="Fn3_assoc"/>
    <property type="match status" value="1"/>
</dbReference>
<dbReference type="eggNOG" id="COG3525">
    <property type="taxonomic scope" value="Bacteria"/>
</dbReference>
<dbReference type="KEGG" id="nso:NIASO_03430"/>
<evidence type="ECO:0000256" key="6">
    <source>
        <dbReference type="PIRSR" id="PIRSR625705-1"/>
    </source>
</evidence>
<keyword evidence="7" id="KW-0732">Signal</keyword>
<keyword evidence="11" id="KW-1185">Reference proteome</keyword>
<evidence type="ECO:0000313" key="10">
    <source>
        <dbReference type="EMBL" id="AHF14498.1"/>
    </source>
</evidence>
<dbReference type="GO" id="GO:0004563">
    <property type="term" value="F:beta-N-acetylhexosaminidase activity"/>
    <property type="evidence" value="ECO:0007669"/>
    <property type="project" value="UniProtKB-EC"/>
</dbReference>
<evidence type="ECO:0000256" key="1">
    <source>
        <dbReference type="ARBA" id="ARBA00001231"/>
    </source>
</evidence>
<proteinExistence type="inferred from homology"/>
<dbReference type="GO" id="GO:0030203">
    <property type="term" value="P:glycosaminoglycan metabolic process"/>
    <property type="evidence" value="ECO:0007669"/>
    <property type="project" value="TreeGrafter"/>
</dbReference>
<feature type="active site" description="Proton donor" evidence="6">
    <location>
        <position position="329"/>
    </location>
</feature>
<keyword evidence="5" id="KW-0326">Glycosidase</keyword>
<feature type="signal peptide" evidence="7">
    <location>
        <begin position="1"/>
        <end position="18"/>
    </location>
</feature>
<dbReference type="SUPFAM" id="SSF55545">
    <property type="entry name" value="beta-N-acetylhexosaminidase-like domain"/>
    <property type="match status" value="1"/>
</dbReference>
<dbReference type="EC" id="3.2.1.52" evidence="3"/>
<dbReference type="InterPro" id="IPR026876">
    <property type="entry name" value="Fn3_assoc_repeat"/>
</dbReference>
<dbReference type="SUPFAM" id="SSF51445">
    <property type="entry name" value="(Trans)glycosidases"/>
    <property type="match status" value="1"/>
</dbReference>